<dbReference type="InterPro" id="IPR027417">
    <property type="entry name" value="P-loop_NTPase"/>
</dbReference>
<feature type="compositionally biased region" description="Basic and acidic residues" evidence="1">
    <location>
        <begin position="253"/>
        <end position="274"/>
    </location>
</feature>
<keyword evidence="3" id="KW-1185">Reference proteome</keyword>
<dbReference type="Gene3D" id="3.40.50.300">
    <property type="entry name" value="P-loop containing nucleotide triphosphate hydrolases"/>
    <property type="match status" value="1"/>
</dbReference>
<evidence type="ECO:0000256" key="1">
    <source>
        <dbReference type="SAM" id="MobiDB-lite"/>
    </source>
</evidence>
<dbReference type="PANTHER" id="PTHR37096">
    <property type="entry name" value="YALI0E33429P"/>
    <property type="match status" value="1"/>
</dbReference>
<organism evidence="2 3">
    <name type="scientific">Guyanagaster necrorhizus</name>
    <dbReference type="NCBI Taxonomy" id="856835"/>
    <lineage>
        <taxon>Eukaryota</taxon>
        <taxon>Fungi</taxon>
        <taxon>Dikarya</taxon>
        <taxon>Basidiomycota</taxon>
        <taxon>Agaricomycotina</taxon>
        <taxon>Agaricomycetes</taxon>
        <taxon>Agaricomycetidae</taxon>
        <taxon>Agaricales</taxon>
        <taxon>Marasmiineae</taxon>
        <taxon>Physalacriaceae</taxon>
        <taxon>Guyanagaster</taxon>
    </lineage>
</organism>
<dbReference type="RefSeq" id="XP_043046285.1">
    <property type="nucleotide sequence ID" value="XM_043188477.1"/>
</dbReference>
<dbReference type="EMBL" id="MU250523">
    <property type="protein sequence ID" value="KAG7452785.1"/>
    <property type="molecule type" value="Genomic_DNA"/>
</dbReference>
<dbReference type="PANTHER" id="PTHR37096:SF1">
    <property type="entry name" value="AAA+ ATPASE DOMAIN-CONTAINING PROTEIN"/>
    <property type="match status" value="1"/>
</dbReference>
<evidence type="ECO:0000313" key="3">
    <source>
        <dbReference type="Proteomes" id="UP000812287"/>
    </source>
</evidence>
<comment type="caution">
    <text evidence="2">The sequence shown here is derived from an EMBL/GenBank/DDBJ whole genome shotgun (WGS) entry which is preliminary data.</text>
</comment>
<dbReference type="AlphaFoldDB" id="A0A9P7W5E2"/>
<dbReference type="SUPFAM" id="SSF52540">
    <property type="entry name" value="P-loop containing nucleoside triphosphate hydrolases"/>
    <property type="match status" value="1"/>
</dbReference>
<protein>
    <recommendedName>
        <fullName evidence="4">AAA+ ATPase domain-containing protein</fullName>
    </recommendedName>
</protein>
<dbReference type="InterPro" id="IPR051667">
    <property type="entry name" value="Archaeal_ATPase_domain"/>
</dbReference>
<name>A0A9P7W5E2_9AGAR</name>
<evidence type="ECO:0000313" key="2">
    <source>
        <dbReference type="EMBL" id="KAG7452785.1"/>
    </source>
</evidence>
<feature type="region of interest" description="Disordered" evidence="1">
    <location>
        <begin position="253"/>
        <end position="314"/>
    </location>
</feature>
<sequence>MPSSSGSAKLRKSSRLSVNGGRQLIGSVHWMFSNTARRRESYLPTEIQKRSFFGMGEIIGVLTNPAETVRSLTESKRLLDEARREINENRERAQIRTKHTFSRLPGFFPRKAEIRAIERALEGDPSFTILFGASSVGKTALLREILSRDTFHVLHFDLRMAGFADLHSLYMSLSHQMEQYFEEIAEKMNGNDQFEREAWSFKHDRRNVERRISEAQEGSGIRKITTSDIARLMELFQSSLLKYWEFEPCAEGCKRKNHDSDSTPPERTRSEKTASKSRWSFRRQPKPRTSQPEEHSDRVKEKPNPPPKKMPVRSSSIVSIIVSDSVSRSSFLMKHTNCMYRHSRHLISAKPFFRPALIQSTDAMKCLLDSMLVLTKQDRLCHVIHATSDPFYQTWLRQLNVMQHCKIITIGDCSKSETKRFFRERMLPRVPGYLRTGLDFESLYEAFGGKFAHWQDYITDYVNANGYMTIKQSSHFLQAHALLNLHIIHSSQSSSLSHDNERGDAIGDKHNSIPSADSIHPGLGAAGFKIYSPITNPASPSSPITPNPTSPAFFVPEFTAMELLKVMSRLAKPGATSLSYFMLCRELGVRAVDGMVNGRVLDLRWTEPVTNEHSDGRVTRPVSTVTGHGPGHGQDGSTTVVDAPIGTIGTTASTEEGDMVAVSEQERDYMANRYWDTGPDEVVGPVLIPTTPIMRFAMSEVVAEYEDTGSVSEYASMTDIDEY</sequence>
<gene>
    <name evidence="2" type="ORF">BT62DRAFT_958837</name>
</gene>
<dbReference type="Proteomes" id="UP000812287">
    <property type="component" value="Unassembled WGS sequence"/>
</dbReference>
<feature type="compositionally biased region" description="Basic and acidic residues" evidence="1">
    <location>
        <begin position="291"/>
        <end position="303"/>
    </location>
</feature>
<reference evidence="2" key="1">
    <citation type="submission" date="2020-11" db="EMBL/GenBank/DDBJ databases">
        <title>Adaptations for nitrogen fixation in a non-lichenized fungal sporocarp promotes dispersal by wood-feeding termites.</title>
        <authorList>
            <consortium name="DOE Joint Genome Institute"/>
            <person name="Koch R.A."/>
            <person name="Yoon G."/>
            <person name="Arayal U."/>
            <person name="Lail K."/>
            <person name="Amirebrahimi M."/>
            <person name="Labutti K."/>
            <person name="Lipzen A."/>
            <person name="Riley R."/>
            <person name="Barry K."/>
            <person name="Henrissat B."/>
            <person name="Grigoriev I.V."/>
            <person name="Herr J.R."/>
            <person name="Aime M.C."/>
        </authorList>
    </citation>
    <scope>NUCLEOTIDE SEQUENCE</scope>
    <source>
        <strain evidence="2">MCA 3950</strain>
    </source>
</reference>
<accession>A0A9P7W5E2</accession>
<dbReference type="GeneID" id="66110774"/>
<dbReference type="OrthoDB" id="2150628at2759"/>
<evidence type="ECO:0008006" key="4">
    <source>
        <dbReference type="Google" id="ProtNLM"/>
    </source>
</evidence>
<proteinExistence type="predicted"/>